<dbReference type="Proteomes" id="UP000033441">
    <property type="component" value="Unassembled WGS sequence"/>
</dbReference>
<gene>
    <name evidence="1" type="primary">rplY</name>
    <name evidence="1" type="ORF">APHMUC_1112</name>
</gene>
<comment type="caution">
    <text evidence="1">The sequence shown here is derived from an EMBL/GenBank/DDBJ whole genome shotgun (WGS) entry which is preliminary data.</text>
</comment>
<sequence>MEVPLVFLNEQKCIGVKRGGVINLLRSLDNSLFTASYTEEFGSGFDRCGHSSHVSDLKLPSTINVVRIVVEFFLFQVVPSI</sequence>
<organism evidence="1 2">
    <name type="scientific">Anaplasma phagocytophilum str. ApMUC09</name>
    <dbReference type="NCBI Taxonomy" id="1359152"/>
    <lineage>
        <taxon>Bacteria</taxon>
        <taxon>Pseudomonadati</taxon>
        <taxon>Pseudomonadota</taxon>
        <taxon>Alphaproteobacteria</taxon>
        <taxon>Rickettsiales</taxon>
        <taxon>Anaplasmataceae</taxon>
        <taxon>Anaplasma</taxon>
        <taxon>phagocytophilum group</taxon>
    </lineage>
</organism>
<proteinExistence type="predicted"/>
<name>A0A0F3N725_ANAPH</name>
<dbReference type="PATRIC" id="fig|1359152.3.peg.1165"/>
<dbReference type="EMBL" id="LANV01000001">
    <property type="protein sequence ID" value="KJV63840.1"/>
    <property type="molecule type" value="Genomic_DNA"/>
</dbReference>
<evidence type="ECO:0000313" key="2">
    <source>
        <dbReference type="Proteomes" id="UP000033441"/>
    </source>
</evidence>
<reference evidence="1 2" key="1">
    <citation type="submission" date="2015-02" db="EMBL/GenBank/DDBJ databases">
        <title>Genome Sequencing of Rickettsiales.</title>
        <authorList>
            <person name="Daugherty S.C."/>
            <person name="Su Q."/>
            <person name="Abolude K."/>
            <person name="Beier-Sexton M."/>
            <person name="Carlyon J.A."/>
            <person name="Carter R."/>
            <person name="Day N.P."/>
            <person name="Dumler S.J."/>
            <person name="Dyachenko V."/>
            <person name="Godinez A."/>
            <person name="Kurtti T.J."/>
            <person name="Lichay M."/>
            <person name="Mullins K.E."/>
            <person name="Ott S."/>
            <person name="Pappas-Brown V."/>
            <person name="Paris D.H."/>
            <person name="Patel P."/>
            <person name="Richards A.L."/>
            <person name="Sadzewicz L."/>
            <person name="Sears K."/>
            <person name="Seidman D."/>
            <person name="Sengamalay N."/>
            <person name="Stenos J."/>
            <person name="Tallon L.J."/>
            <person name="Vincent G."/>
            <person name="Fraser C.M."/>
            <person name="Munderloh U."/>
            <person name="Dunning-Hotopp J.C."/>
        </authorList>
    </citation>
    <scope>NUCLEOTIDE SEQUENCE [LARGE SCALE GENOMIC DNA]</scope>
    <source>
        <strain evidence="1 2">ApMUC09</strain>
    </source>
</reference>
<accession>A0A0F3N725</accession>
<protein>
    <submittedName>
        <fullName evidence="1">Ribosomal 5S rRNA E-loop binding Ctc/L25/TL5 domain protein</fullName>
    </submittedName>
</protein>
<dbReference type="AlphaFoldDB" id="A0A0F3N725"/>
<evidence type="ECO:0000313" key="1">
    <source>
        <dbReference type="EMBL" id="KJV63840.1"/>
    </source>
</evidence>